<proteinExistence type="inferred from homology"/>
<sequence>MATATSFKIRVPKSRTGGLPELTRGGVSRAEPKKEANLPGGSSDLPGTYITAVPPLAEAAMTEVEFLAVQPPYSFARLSYNERKKEYLYEVIEPQLSPNEAQLLKHLKQTLVHILGSEGTIMGSADKRAYLRASVENYLKTRGVTLSPLSTERINYYILRDFVGYGPVDVLIGDESIEDISCDGVEIPLYVFHKRYESVKTNVIFDSEDVLNSFVVSLGQRCGKQVSVSNPILDGTTPEGHRVQATYAREVTTRGAASPIRRFKEKPF</sequence>
<feature type="non-terminal residue" evidence="3">
    <location>
        <position position="268"/>
    </location>
</feature>
<name>T1CS49_9ZZZZ</name>
<dbReference type="PANTHER" id="PTHR30486">
    <property type="entry name" value="TWITCHING MOTILITY PROTEIN PILT"/>
    <property type="match status" value="1"/>
</dbReference>
<evidence type="ECO:0000256" key="2">
    <source>
        <dbReference type="SAM" id="MobiDB-lite"/>
    </source>
</evidence>
<reference evidence="3" key="1">
    <citation type="submission" date="2013-08" db="EMBL/GenBank/DDBJ databases">
        <authorList>
            <person name="Mendez C."/>
            <person name="Richter M."/>
            <person name="Ferrer M."/>
            <person name="Sanchez J."/>
        </authorList>
    </citation>
    <scope>NUCLEOTIDE SEQUENCE</scope>
</reference>
<dbReference type="InterPro" id="IPR050921">
    <property type="entry name" value="T4SS_GSP_E_ATPase"/>
</dbReference>
<dbReference type="Gene3D" id="3.30.450.380">
    <property type="match status" value="1"/>
</dbReference>
<protein>
    <submittedName>
        <fullName evidence="3">Type II secretion system protein E</fullName>
    </submittedName>
</protein>
<dbReference type="SUPFAM" id="SSF52540">
    <property type="entry name" value="P-loop containing nucleoside triphosphate hydrolases"/>
    <property type="match status" value="1"/>
</dbReference>
<reference evidence="3" key="2">
    <citation type="journal article" date="2014" name="ISME J.">
        <title>Microbial stratification in low pH oxic and suboxic macroscopic growths along an acid mine drainage.</title>
        <authorList>
            <person name="Mendez-Garcia C."/>
            <person name="Mesa V."/>
            <person name="Sprenger R.R."/>
            <person name="Richter M."/>
            <person name="Diez M.S."/>
            <person name="Solano J."/>
            <person name="Bargiela R."/>
            <person name="Golyshina O.V."/>
            <person name="Manteca A."/>
            <person name="Ramos J.L."/>
            <person name="Gallego J.R."/>
            <person name="Llorente I."/>
            <person name="Martins Dos Santos V.A."/>
            <person name="Jensen O.N."/>
            <person name="Pelaez A.I."/>
            <person name="Sanchez J."/>
            <person name="Ferrer M."/>
        </authorList>
    </citation>
    <scope>NUCLEOTIDE SEQUENCE</scope>
</reference>
<dbReference type="GO" id="GO:0016887">
    <property type="term" value="F:ATP hydrolysis activity"/>
    <property type="evidence" value="ECO:0007669"/>
    <property type="project" value="InterPro"/>
</dbReference>
<evidence type="ECO:0000256" key="1">
    <source>
        <dbReference type="ARBA" id="ARBA00006611"/>
    </source>
</evidence>
<dbReference type="PANTHER" id="PTHR30486:SF6">
    <property type="entry name" value="TYPE IV PILUS RETRACTATION ATPASE PILT"/>
    <property type="match status" value="1"/>
</dbReference>
<gene>
    <name evidence="3" type="ORF">B1B_04050</name>
</gene>
<evidence type="ECO:0000313" key="3">
    <source>
        <dbReference type="EMBL" id="EQD72095.1"/>
    </source>
</evidence>
<comment type="similarity">
    <text evidence="1">Belongs to the GSP E family.</text>
</comment>
<dbReference type="InterPro" id="IPR027417">
    <property type="entry name" value="P-loop_NTPase"/>
</dbReference>
<dbReference type="EMBL" id="AUZY01002532">
    <property type="protein sequence ID" value="EQD72095.1"/>
    <property type="molecule type" value="Genomic_DNA"/>
</dbReference>
<comment type="caution">
    <text evidence="3">The sequence shown here is derived from an EMBL/GenBank/DDBJ whole genome shotgun (WGS) entry which is preliminary data.</text>
</comment>
<dbReference type="AlphaFoldDB" id="T1CS49"/>
<organism evidence="3">
    <name type="scientific">mine drainage metagenome</name>
    <dbReference type="NCBI Taxonomy" id="410659"/>
    <lineage>
        <taxon>unclassified sequences</taxon>
        <taxon>metagenomes</taxon>
        <taxon>ecological metagenomes</taxon>
    </lineage>
</organism>
<accession>T1CS49</accession>
<feature type="region of interest" description="Disordered" evidence="2">
    <location>
        <begin position="13"/>
        <end position="43"/>
    </location>
</feature>